<gene>
    <name evidence="1" type="ORF">SMN809_LOCUS33471</name>
    <name evidence="2" type="ORF">SMN809_LOCUS34231</name>
</gene>
<organism evidence="2 3">
    <name type="scientific">Rotaria magnacalcarata</name>
    <dbReference type="NCBI Taxonomy" id="392030"/>
    <lineage>
        <taxon>Eukaryota</taxon>
        <taxon>Metazoa</taxon>
        <taxon>Spiralia</taxon>
        <taxon>Gnathifera</taxon>
        <taxon>Rotifera</taxon>
        <taxon>Eurotatoria</taxon>
        <taxon>Bdelloidea</taxon>
        <taxon>Philodinida</taxon>
        <taxon>Philodinidae</taxon>
        <taxon>Rotaria</taxon>
    </lineage>
</organism>
<evidence type="ECO:0000313" key="3">
    <source>
        <dbReference type="Proteomes" id="UP000676336"/>
    </source>
</evidence>
<dbReference type="AlphaFoldDB" id="A0A8S2XAV3"/>
<reference evidence="2" key="1">
    <citation type="submission" date="2021-02" db="EMBL/GenBank/DDBJ databases">
        <authorList>
            <person name="Nowell W R."/>
        </authorList>
    </citation>
    <scope>NUCLEOTIDE SEQUENCE</scope>
</reference>
<evidence type="ECO:0008006" key="4">
    <source>
        <dbReference type="Google" id="ProtNLM"/>
    </source>
</evidence>
<comment type="caution">
    <text evidence="2">The sequence shown here is derived from an EMBL/GenBank/DDBJ whole genome shotgun (WGS) entry which is preliminary data.</text>
</comment>
<protein>
    <recommendedName>
        <fullName evidence="4">SH3 domain-containing protein</fullName>
    </recommendedName>
</protein>
<dbReference type="EMBL" id="CAJOBI010077896">
    <property type="protein sequence ID" value="CAF4485585.1"/>
    <property type="molecule type" value="Genomic_DNA"/>
</dbReference>
<dbReference type="Proteomes" id="UP000676336">
    <property type="component" value="Unassembled WGS sequence"/>
</dbReference>
<dbReference type="SUPFAM" id="SSF50044">
    <property type="entry name" value="SH3-domain"/>
    <property type="match status" value="1"/>
</dbReference>
<name>A0A8S2XAV3_9BILA</name>
<proteinExistence type="predicted"/>
<accession>A0A8S2XAV3</accession>
<dbReference type="Gene3D" id="2.30.30.40">
    <property type="entry name" value="SH3 Domains"/>
    <property type="match status" value="1"/>
</dbReference>
<evidence type="ECO:0000313" key="1">
    <source>
        <dbReference type="EMBL" id="CAF4468397.1"/>
    </source>
</evidence>
<evidence type="ECO:0000313" key="2">
    <source>
        <dbReference type="EMBL" id="CAF4485585.1"/>
    </source>
</evidence>
<dbReference type="InterPro" id="IPR036028">
    <property type="entry name" value="SH3-like_dom_sf"/>
</dbReference>
<feature type="non-terminal residue" evidence="2">
    <location>
        <position position="1"/>
    </location>
</feature>
<sequence length="31" mass="3306">RPSKEPGWVMGTINGKTGLIPENYINFTGGA</sequence>
<dbReference type="EMBL" id="CAJOBI010073442">
    <property type="protein sequence ID" value="CAF4468397.1"/>
    <property type="molecule type" value="Genomic_DNA"/>
</dbReference>